<dbReference type="InterPro" id="IPR005746">
    <property type="entry name" value="Thioredoxin"/>
</dbReference>
<dbReference type="EMBL" id="CM000149">
    <property type="protein sequence ID" value="EEE52884.1"/>
    <property type="molecule type" value="Genomic_DNA"/>
</dbReference>
<dbReference type="CDD" id="cd02947">
    <property type="entry name" value="TRX_family"/>
    <property type="match status" value="1"/>
</dbReference>
<accession>B9GC77</accession>
<evidence type="ECO:0000256" key="2">
    <source>
        <dbReference type="ARBA" id="ARBA00022448"/>
    </source>
</evidence>
<comment type="similarity">
    <text evidence="9">Belongs to the thioredoxin family. Plant M-type subfamily.</text>
</comment>
<evidence type="ECO:0000256" key="5">
    <source>
        <dbReference type="ARBA" id="ARBA00022946"/>
    </source>
</evidence>
<dbReference type="PROSITE" id="PS00194">
    <property type="entry name" value="THIOREDOXIN_1"/>
    <property type="match status" value="1"/>
</dbReference>
<feature type="domain" description="Thioredoxin" evidence="11">
    <location>
        <begin position="1"/>
        <end position="94"/>
    </location>
</feature>
<dbReference type="InterPro" id="IPR005135">
    <property type="entry name" value="Endo/exonuclease/phosphatase"/>
</dbReference>
<gene>
    <name evidence="12" type="ORF">OsJ_35463</name>
</gene>
<proteinExistence type="inferred from homology"/>
<evidence type="ECO:0000256" key="3">
    <source>
        <dbReference type="ARBA" id="ARBA00022528"/>
    </source>
</evidence>
<dbReference type="SUPFAM" id="SSF56219">
    <property type="entry name" value="DNase I-like"/>
    <property type="match status" value="1"/>
</dbReference>
<dbReference type="AlphaFoldDB" id="B9GC77"/>
<dbReference type="InterPro" id="IPR036691">
    <property type="entry name" value="Endo/exonu/phosph_ase_sf"/>
</dbReference>
<dbReference type="PRINTS" id="PR00421">
    <property type="entry name" value="THIOREDOXIN"/>
</dbReference>
<keyword evidence="3" id="KW-0150">Chloroplast</keyword>
<feature type="region of interest" description="Disordered" evidence="10">
    <location>
        <begin position="159"/>
        <end position="178"/>
    </location>
</feature>
<keyword evidence="2" id="KW-0813">Transport</keyword>
<evidence type="ECO:0000256" key="7">
    <source>
        <dbReference type="ARBA" id="ARBA00023157"/>
    </source>
</evidence>
<dbReference type="InterPro" id="IPR036249">
    <property type="entry name" value="Thioredoxin-like_sf"/>
</dbReference>
<dbReference type="FunFam" id="3.40.30.10:FF:000001">
    <property type="entry name" value="Thioredoxin"/>
    <property type="match status" value="1"/>
</dbReference>
<dbReference type="Gene3D" id="3.60.10.10">
    <property type="entry name" value="Endonuclease/exonuclease/phosphatase"/>
    <property type="match status" value="1"/>
</dbReference>
<evidence type="ECO:0000256" key="9">
    <source>
        <dbReference type="ARBA" id="ARBA00038056"/>
    </source>
</evidence>
<keyword evidence="5" id="KW-0809">Transit peptide</keyword>
<keyword evidence="8" id="KW-0676">Redox-active center</keyword>
<sequence length="444" mass="50783">MVLGSEAPVLVEFWAPWCGPCRMIAPVIDELAKEYVGKIKCCKVNTDDSPNIATNYGIRSIPTVLMFKNGEKKESVIGAVPKTTLATIIDNCINQIRLDRSELRLTAENMTENGNVRYQQMENDQYMEGLKEEDRDELDDADKESFDNLGDFDLHDHEGLRQKKKKGKQSVQKGGLGAAGRQRQLREMVFEQKVDIICLQETIKQSFTDRELRNLVGDNFTWRYVAAVGHSGGIMTGVKELLFDIVDWDQGAFSLRMVIKNKKDGQNWELINVYGPAQQAHRGEFLAEIGNKVQQGVYPMILGGDFNLYRYLDEKSGGGGVDKKRRKEIEQKLTEIDNIAKERDLFPQEWELFGREELRNIHLEQGVWANRLSLNERDNESLMKPFELSEIDQVVYKAISLMQRWKVLLSKERDREALNALLEKLKAKLESLRPVNVLPDNISA</sequence>
<keyword evidence="6" id="KW-0249">Electron transport</keyword>
<evidence type="ECO:0000256" key="6">
    <source>
        <dbReference type="ARBA" id="ARBA00022982"/>
    </source>
</evidence>
<reference evidence="12" key="1">
    <citation type="journal article" date="2005" name="PLoS Biol.">
        <title>The genomes of Oryza sativa: a history of duplications.</title>
        <authorList>
            <person name="Yu J."/>
            <person name="Wang J."/>
            <person name="Lin W."/>
            <person name="Li S."/>
            <person name="Li H."/>
            <person name="Zhou J."/>
            <person name="Ni P."/>
            <person name="Dong W."/>
            <person name="Hu S."/>
            <person name="Zeng C."/>
            <person name="Zhang J."/>
            <person name="Zhang Y."/>
            <person name="Li R."/>
            <person name="Xu Z."/>
            <person name="Li S."/>
            <person name="Li X."/>
            <person name="Zheng H."/>
            <person name="Cong L."/>
            <person name="Lin L."/>
            <person name="Yin J."/>
            <person name="Geng J."/>
            <person name="Li G."/>
            <person name="Shi J."/>
            <person name="Liu J."/>
            <person name="Lv H."/>
            <person name="Li J."/>
            <person name="Wang J."/>
            <person name="Deng Y."/>
            <person name="Ran L."/>
            <person name="Shi X."/>
            <person name="Wang X."/>
            <person name="Wu Q."/>
            <person name="Li C."/>
            <person name="Ren X."/>
            <person name="Wang J."/>
            <person name="Wang X."/>
            <person name="Li D."/>
            <person name="Liu D."/>
            <person name="Zhang X."/>
            <person name="Ji Z."/>
            <person name="Zhao W."/>
            <person name="Sun Y."/>
            <person name="Zhang Z."/>
            <person name="Bao J."/>
            <person name="Han Y."/>
            <person name="Dong L."/>
            <person name="Ji J."/>
            <person name="Chen P."/>
            <person name="Wu S."/>
            <person name="Liu J."/>
            <person name="Xiao Y."/>
            <person name="Bu D."/>
            <person name="Tan J."/>
            <person name="Yang L."/>
            <person name="Ye C."/>
            <person name="Zhang J."/>
            <person name="Xu J."/>
            <person name="Zhou Y."/>
            <person name="Yu Y."/>
            <person name="Zhang B."/>
            <person name="Zhuang S."/>
            <person name="Wei H."/>
            <person name="Liu B."/>
            <person name="Lei M."/>
            <person name="Yu H."/>
            <person name="Li Y."/>
            <person name="Xu H."/>
            <person name="Wei S."/>
            <person name="He X."/>
            <person name="Fang L."/>
            <person name="Zhang Z."/>
            <person name="Zhang Y."/>
            <person name="Huang X."/>
            <person name="Su Z."/>
            <person name="Tong W."/>
            <person name="Li J."/>
            <person name="Tong Z."/>
            <person name="Li S."/>
            <person name="Ye J."/>
            <person name="Wang L."/>
            <person name="Fang L."/>
            <person name="Lei T."/>
            <person name="Chen C."/>
            <person name="Chen H."/>
            <person name="Xu Z."/>
            <person name="Li H."/>
            <person name="Huang H."/>
            <person name="Zhang F."/>
            <person name="Xu H."/>
            <person name="Li N."/>
            <person name="Zhao C."/>
            <person name="Li S."/>
            <person name="Dong L."/>
            <person name="Huang Y."/>
            <person name="Li L."/>
            <person name="Xi Y."/>
            <person name="Qi Q."/>
            <person name="Li W."/>
            <person name="Zhang B."/>
            <person name="Hu W."/>
            <person name="Zhang Y."/>
            <person name="Tian X."/>
            <person name="Jiao Y."/>
            <person name="Liang X."/>
            <person name="Jin J."/>
            <person name="Gao L."/>
            <person name="Zheng W."/>
            <person name="Hao B."/>
            <person name="Liu S."/>
            <person name="Wang W."/>
            <person name="Yuan L."/>
            <person name="Cao M."/>
            <person name="McDermott J."/>
            <person name="Samudrala R."/>
            <person name="Wang J."/>
            <person name="Wong G.K."/>
            <person name="Yang H."/>
        </authorList>
    </citation>
    <scope>NUCLEOTIDE SEQUENCE [LARGE SCALE GENOMIC DNA]</scope>
</reference>
<dbReference type="Gene3D" id="3.40.30.10">
    <property type="entry name" value="Glutaredoxin"/>
    <property type="match status" value="1"/>
</dbReference>
<dbReference type="NCBIfam" id="TIGR01068">
    <property type="entry name" value="thioredoxin"/>
    <property type="match status" value="1"/>
</dbReference>
<comment type="subcellular location">
    <subcellularLocation>
        <location evidence="1">Plastid</location>
        <location evidence="1">Chloroplast</location>
    </subcellularLocation>
</comment>
<dbReference type="SUPFAM" id="SSF52833">
    <property type="entry name" value="Thioredoxin-like"/>
    <property type="match status" value="1"/>
</dbReference>
<dbReference type="InterPro" id="IPR013766">
    <property type="entry name" value="Thioredoxin_domain"/>
</dbReference>
<dbReference type="PROSITE" id="PS51352">
    <property type="entry name" value="THIOREDOXIN_2"/>
    <property type="match status" value="1"/>
</dbReference>
<evidence type="ECO:0000256" key="10">
    <source>
        <dbReference type="SAM" id="MobiDB-lite"/>
    </source>
</evidence>
<protein>
    <recommendedName>
        <fullName evidence="11">Thioredoxin domain-containing protein</fullName>
    </recommendedName>
</protein>
<keyword evidence="7" id="KW-1015">Disulfide bond</keyword>
<dbReference type="GO" id="GO:0009507">
    <property type="term" value="C:chloroplast"/>
    <property type="evidence" value="ECO:0007669"/>
    <property type="project" value="UniProtKB-SubCell"/>
</dbReference>
<dbReference type="InterPro" id="IPR017937">
    <property type="entry name" value="Thioredoxin_CS"/>
</dbReference>
<dbReference type="Proteomes" id="UP000007752">
    <property type="component" value="Chromosome 12"/>
</dbReference>
<reference evidence="12" key="2">
    <citation type="submission" date="2008-12" db="EMBL/GenBank/DDBJ databases">
        <title>Improved gene annotation of the rice (Oryza sativa) genomes.</title>
        <authorList>
            <person name="Wang J."/>
            <person name="Li R."/>
            <person name="Fan W."/>
            <person name="Huang Q."/>
            <person name="Zhang J."/>
            <person name="Zhou Y."/>
            <person name="Hu Y."/>
            <person name="Zi S."/>
            <person name="Li J."/>
            <person name="Ni P."/>
            <person name="Zheng H."/>
            <person name="Zhang Y."/>
            <person name="Zhao M."/>
            <person name="Hao Q."/>
            <person name="McDermott J."/>
            <person name="Samudrala R."/>
            <person name="Kristiansen K."/>
            <person name="Wong G.K.-S."/>
        </authorList>
    </citation>
    <scope>NUCLEOTIDE SEQUENCE</scope>
</reference>
<dbReference type="Pfam" id="PF03372">
    <property type="entry name" value="Exo_endo_phos"/>
    <property type="match status" value="1"/>
</dbReference>
<evidence type="ECO:0000256" key="4">
    <source>
        <dbReference type="ARBA" id="ARBA00022640"/>
    </source>
</evidence>
<dbReference type="GO" id="GO:0015035">
    <property type="term" value="F:protein-disulfide reductase activity"/>
    <property type="evidence" value="ECO:0007669"/>
    <property type="project" value="InterPro"/>
</dbReference>
<evidence type="ECO:0000313" key="12">
    <source>
        <dbReference type="EMBL" id="EEE52884.1"/>
    </source>
</evidence>
<evidence type="ECO:0000256" key="8">
    <source>
        <dbReference type="ARBA" id="ARBA00023284"/>
    </source>
</evidence>
<evidence type="ECO:0000256" key="1">
    <source>
        <dbReference type="ARBA" id="ARBA00004229"/>
    </source>
</evidence>
<evidence type="ECO:0000259" key="11">
    <source>
        <dbReference type="PROSITE" id="PS51352"/>
    </source>
</evidence>
<organism evidence="12">
    <name type="scientific">Oryza sativa subsp. japonica</name>
    <name type="common">Rice</name>
    <dbReference type="NCBI Taxonomy" id="39947"/>
    <lineage>
        <taxon>Eukaryota</taxon>
        <taxon>Viridiplantae</taxon>
        <taxon>Streptophyta</taxon>
        <taxon>Embryophyta</taxon>
        <taxon>Tracheophyta</taxon>
        <taxon>Spermatophyta</taxon>
        <taxon>Magnoliopsida</taxon>
        <taxon>Liliopsida</taxon>
        <taxon>Poales</taxon>
        <taxon>Poaceae</taxon>
        <taxon>BOP clade</taxon>
        <taxon>Oryzoideae</taxon>
        <taxon>Oryzeae</taxon>
        <taxon>Oryzinae</taxon>
        <taxon>Oryza</taxon>
        <taxon>Oryza sativa</taxon>
    </lineage>
</organism>
<name>B9GC77_ORYSJ</name>
<dbReference type="PANTHER" id="PTHR45663">
    <property type="entry name" value="GEO12009P1"/>
    <property type="match status" value="1"/>
</dbReference>
<dbReference type="PANTHER" id="PTHR45663:SF42">
    <property type="entry name" value="THIOREDOXIN M5, CHLOROPLASTIC"/>
    <property type="match status" value="1"/>
</dbReference>
<dbReference type="Pfam" id="PF00085">
    <property type="entry name" value="Thioredoxin"/>
    <property type="match status" value="1"/>
</dbReference>
<keyword evidence="4" id="KW-0934">Plastid</keyword>